<name>A0A7X6L6H3_9NOCA</name>
<dbReference type="Proteomes" id="UP000540698">
    <property type="component" value="Unassembled WGS sequence"/>
</dbReference>
<dbReference type="PRINTS" id="PR00455">
    <property type="entry name" value="HTHTETR"/>
</dbReference>
<reference evidence="6 7" key="1">
    <citation type="submission" date="2020-04" db="EMBL/GenBank/DDBJ databases">
        <title>MicrobeNet Type strains.</title>
        <authorList>
            <person name="Nicholson A.C."/>
        </authorList>
    </citation>
    <scope>NUCLEOTIDE SEQUENCE [LARGE SCALE GENOMIC DNA]</scope>
    <source>
        <strain evidence="6 7">DSM 44956</strain>
    </source>
</reference>
<dbReference type="SUPFAM" id="SSF46689">
    <property type="entry name" value="Homeodomain-like"/>
    <property type="match status" value="2"/>
</dbReference>
<dbReference type="InterPro" id="IPR023772">
    <property type="entry name" value="DNA-bd_HTH_TetR-type_CS"/>
</dbReference>
<feature type="DNA-binding region" description="H-T-H motif" evidence="4">
    <location>
        <begin position="38"/>
        <end position="57"/>
    </location>
</feature>
<keyword evidence="2 4" id="KW-0238">DNA-binding</keyword>
<accession>A0A7X6L6H3</accession>
<dbReference type="EMBL" id="JAAXOS010000010">
    <property type="protein sequence ID" value="NKY28739.1"/>
    <property type="molecule type" value="Genomic_DNA"/>
</dbReference>
<comment type="caution">
    <text evidence="6">The sequence shown here is derived from an EMBL/GenBank/DDBJ whole genome shotgun (WGS) entry which is preliminary data.</text>
</comment>
<evidence type="ECO:0000259" key="5">
    <source>
        <dbReference type="PROSITE" id="PS50977"/>
    </source>
</evidence>
<evidence type="ECO:0000256" key="2">
    <source>
        <dbReference type="ARBA" id="ARBA00023125"/>
    </source>
</evidence>
<dbReference type="PANTHER" id="PTHR30055:SF234">
    <property type="entry name" value="HTH-TYPE TRANSCRIPTIONAL REGULATOR BETI"/>
    <property type="match status" value="1"/>
</dbReference>
<dbReference type="PROSITE" id="PS50977">
    <property type="entry name" value="HTH_TETR_2"/>
    <property type="match status" value="2"/>
</dbReference>
<evidence type="ECO:0000256" key="1">
    <source>
        <dbReference type="ARBA" id="ARBA00023015"/>
    </source>
</evidence>
<dbReference type="GO" id="GO:0000976">
    <property type="term" value="F:transcription cis-regulatory region binding"/>
    <property type="evidence" value="ECO:0007669"/>
    <property type="project" value="TreeGrafter"/>
</dbReference>
<dbReference type="InterPro" id="IPR009057">
    <property type="entry name" value="Homeodomain-like_sf"/>
</dbReference>
<keyword evidence="1" id="KW-0805">Transcription regulation</keyword>
<dbReference type="Gene3D" id="1.10.357.10">
    <property type="entry name" value="Tetracycline Repressor, domain 2"/>
    <property type="match status" value="2"/>
</dbReference>
<dbReference type="Gene3D" id="1.10.10.60">
    <property type="entry name" value="Homeodomain-like"/>
    <property type="match status" value="2"/>
</dbReference>
<dbReference type="PANTHER" id="PTHR30055">
    <property type="entry name" value="HTH-TYPE TRANSCRIPTIONAL REGULATOR RUTR"/>
    <property type="match status" value="1"/>
</dbReference>
<dbReference type="Pfam" id="PF00440">
    <property type="entry name" value="TetR_N"/>
    <property type="match status" value="2"/>
</dbReference>
<protein>
    <submittedName>
        <fullName evidence="6">TetR/AcrR family transcriptional regulator</fullName>
    </submittedName>
</protein>
<dbReference type="GO" id="GO:0003700">
    <property type="term" value="F:DNA-binding transcription factor activity"/>
    <property type="evidence" value="ECO:0007669"/>
    <property type="project" value="TreeGrafter"/>
</dbReference>
<dbReference type="AlphaFoldDB" id="A0A7X6L6H3"/>
<sequence length="409" mass="44813">MGTQANDAQPQRRPPHRREMILHAAVDAFTHGGYYGTTMADIATAVGISATALYRHFRNKQQLLGQCLLVGLDDTLNRLDAAYRTDDSGDTVLAELVRVALELRGLPRLWQLEFRNLTAADKTAVLVRAARITRYLRHTIGMRRPELSGADVELLSWCVLSIAVSPSYHRAELPAPVAAQVLDAAVAAVITTEMPEHPAGPAPNRPPRAETGNTALDRALRSERMLAEAARLFSTRGYAAVGIEDIGAAVGVTGPALYHHFSSKAELLDQIVRRQDEWLRLLLARAIAEGRSAEESMRSLMRSFAQLGVDEPDLLAITVSETRHLPGDAVQRYRRVRLDGIAQWARMLQAVRPDLPAPAARVLSRAVTTVVIDAVRNPRFRRRGDLVDVLVAIGERIETAGIPGRVSAP</sequence>
<evidence type="ECO:0000256" key="4">
    <source>
        <dbReference type="PROSITE-ProRule" id="PRU00335"/>
    </source>
</evidence>
<dbReference type="PROSITE" id="PS01081">
    <property type="entry name" value="HTH_TETR_1"/>
    <property type="match status" value="1"/>
</dbReference>
<gene>
    <name evidence="6" type="ORF">HGB38_21340</name>
</gene>
<feature type="domain" description="HTH tetR-type" evidence="5">
    <location>
        <begin position="15"/>
        <end position="75"/>
    </location>
</feature>
<keyword evidence="7" id="KW-1185">Reference proteome</keyword>
<evidence type="ECO:0000313" key="7">
    <source>
        <dbReference type="Proteomes" id="UP000540698"/>
    </source>
</evidence>
<feature type="domain" description="HTH tetR-type" evidence="5">
    <location>
        <begin position="219"/>
        <end position="279"/>
    </location>
</feature>
<evidence type="ECO:0000256" key="3">
    <source>
        <dbReference type="ARBA" id="ARBA00023163"/>
    </source>
</evidence>
<dbReference type="RefSeq" id="WP_168434163.1">
    <property type="nucleotide sequence ID" value="NZ_JAAXOS010000010.1"/>
</dbReference>
<feature type="DNA-binding region" description="H-T-H motif" evidence="4">
    <location>
        <begin position="242"/>
        <end position="261"/>
    </location>
</feature>
<organism evidence="6 7">
    <name type="scientific">Nocardia gamkensis</name>
    <dbReference type="NCBI Taxonomy" id="352869"/>
    <lineage>
        <taxon>Bacteria</taxon>
        <taxon>Bacillati</taxon>
        <taxon>Actinomycetota</taxon>
        <taxon>Actinomycetes</taxon>
        <taxon>Mycobacteriales</taxon>
        <taxon>Nocardiaceae</taxon>
        <taxon>Nocardia</taxon>
    </lineage>
</organism>
<proteinExistence type="predicted"/>
<keyword evidence="3" id="KW-0804">Transcription</keyword>
<evidence type="ECO:0000313" key="6">
    <source>
        <dbReference type="EMBL" id="NKY28739.1"/>
    </source>
</evidence>
<dbReference type="InterPro" id="IPR001647">
    <property type="entry name" value="HTH_TetR"/>
</dbReference>
<dbReference type="InterPro" id="IPR050109">
    <property type="entry name" value="HTH-type_TetR-like_transc_reg"/>
</dbReference>